<dbReference type="InterPro" id="IPR050846">
    <property type="entry name" value="TLCD"/>
</dbReference>
<evidence type="ECO:0000256" key="1">
    <source>
        <dbReference type="ARBA" id="ARBA00004141"/>
    </source>
</evidence>
<gene>
    <name evidence="8" type="ORF">CTEN210_03420</name>
</gene>
<feature type="transmembrane region" description="Helical" evidence="6">
    <location>
        <begin position="55"/>
        <end position="78"/>
    </location>
</feature>
<keyword evidence="4 5" id="KW-0472">Membrane</keyword>
<evidence type="ECO:0000256" key="6">
    <source>
        <dbReference type="SAM" id="Phobius"/>
    </source>
</evidence>
<proteinExistence type="predicted"/>
<comment type="subcellular location">
    <subcellularLocation>
        <location evidence="1">Membrane</location>
        <topology evidence="1">Multi-pass membrane protein</topology>
    </subcellularLocation>
</comment>
<evidence type="ECO:0000313" key="9">
    <source>
        <dbReference type="Proteomes" id="UP001054902"/>
    </source>
</evidence>
<comment type="caution">
    <text evidence="8">The sequence shown here is derived from an EMBL/GenBank/DDBJ whole genome shotgun (WGS) entry which is preliminary data.</text>
</comment>
<sequence>MDPLSYHLLNGIQWIDKLGADEWKLHAVATASAVFFLGVRAAFGEKYGVKWDSFIHASITGIGSLVAIYLSVYASSVLTGDEEPFATLEYCQQPLTSLHRILPAILQGYALCDILEALHLRSKGLGLEFLGHGIGTFLVTTTFIEANASHLLTFTLVMEISTIALGLLKAEFLSDAFKLVAMGMFVILFFLTRIVVFPYIYFKSIVVMRHGYCFPSYLFYISVFFGIFFNALNAFWFYKIVRKVHRKLSGAENALHACKE</sequence>
<feature type="domain" description="TLC" evidence="7">
    <location>
        <begin position="52"/>
        <end position="249"/>
    </location>
</feature>
<dbReference type="PROSITE" id="PS50922">
    <property type="entry name" value="TLC"/>
    <property type="match status" value="1"/>
</dbReference>
<dbReference type="GO" id="GO:0016020">
    <property type="term" value="C:membrane"/>
    <property type="evidence" value="ECO:0007669"/>
    <property type="project" value="UniProtKB-SubCell"/>
</dbReference>
<dbReference type="EMBL" id="BLLK01000022">
    <property type="protein sequence ID" value="GFH46945.1"/>
    <property type="molecule type" value="Genomic_DNA"/>
</dbReference>
<evidence type="ECO:0000313" key="8">
    <source>
        <dbReference type="EMBL" id="GFH46945.1"/>
    </source>
</evidence>
<keyword evidence="2 5" id="KW-0812">Transmembrane</keyword>
<dbReference type="PANTHER" id="PTHR13439:SF0">
    <property type="entry name" value="TOPOISOMERASE I DAMAGE AFFECTED PROTEIN 4"/>
    <property type="match status" value="1"/>
</dbReference>
<evidence type="ECO:0000259" key="7">
    <source>
        <dbReference type="PROSITE" id="PS50922"/>
    </source>
</evidence>
<feature type="transmembrane region" description="Helical" evidence="6">
    <location>
        <begin position="150"/>
        <end position="168"/>
    </location>
</feature>
<dbReference type="SMART" id="SM00724">
    <property type="entry name" value="TLC"/>
    <property type="match status" value="1"/>
</dbReference>
<evidence type="ECO:0000256" key="5">
    <source>
        <dbReference type="PROSITE-ProRule" id="PRU00205"/>
    </source>
</evidence>
<feature type="transmembrane region" description="Helical" evidence="6">
    <location>
        <begin position="217"/>
        <end position="238"/>
    </location>
</feature>
<feature type="transmembrane region" description="Helical" evidence="6">
    <location>
        <begin position="23"/>
        <end position="43"/>
    </location>
</feature>
<name>A0AAD3CKV0_9STRA</name>
<dbReference type="AlphaFoldDB" id="A0AAD3CKV0"/>
<dbReference type="Proteomes" id="UP001054902">
    <property type="component" value="Unassembled WGS sequence"/>
</dbReference>
<dbReference type="GO" id="GO:0005783">
    <property type="term" value="C:endoplasmic reticulum"/>
    <property type="evidence" value="ECO:0007669"/>
    <property type="project" value="TreeGrafter"/>
</dbReference>
<keyword evidence="3 6" id="KW-1133">Transmembrane helix</keyword>
<protein>
    <recommendedName>
        <fullName evidence="7">TLC domain-containing protein</fullName>
    </recommendedName>
</protein>
<evidence type="ECO:0000256" key="4">
    <source>
        <dbReference type="ARBA" id="ARBA00023136"/>
    </source>
</evidence>
<evidence type="ECO:0000256" key="2">
    <source>
        <dbReference type="ARBA" id="ARBA00022692"/>
    </source>
</evidence>
<reference evidence="8 9" key="1">
    <citation type="journal article" date="2021" name="Sci. Rep.">
        <title>The genome of the diatom Chaetoceros tenuissimus carries an ancient integrated fragment of an extant virus.</title>
        <authorList>
            <person name="Hongo Y."/>
            <person name="Kimura K."/>
            <person name="Takaki Y."/>
            <person name="Yoshida Y."/>
            <person name="Baba S."/>
            <person name="Kobayashi G."/>
            <person name="Nagasaki K."/>
            <person name="Hano T."/>
            <person name="Tomaru Y."/>
        </authorList>
    </citation>
    <scope>NUCLEOTIDE SEQUENCE [LARGE SCALE GENOMIC DNA]</scope>
    <source>
        <strain evidence="8 9">NIES-3715</strain>
    </source>
</reference>
<accession>A0AAD3CKV0</accession>
<evidence type="ECO:0000256" key="3">
    <source>
        <dbReference type="ARBA" id="ARBA00022989"/>
    </source>
</evidence>
<dbReference type="InterPro" id="IPR006634">
    <property type="entry name" value="TLC-dom"/>
</dbReference>
<dbReference type="PANTHER" id="PTHR13439">
    <property type="entry name" value="CT120 PROTEIN"/>
    <property type="match status" value="1"/>
</dbReference>
<organism evidence="8 9">
    <name type="scientific">Chaetoceros tenuissimus</name>
    <dbReference type="NCBI Taxonomy" id="426638"/>
    <lineage>
        <taxon>Eukaryota</taxon>
        <taxon>Sar</taxon>
        <taxon>Stramenopiles</taxon>
        <taxon>Ochrophyta</taxon>
        <taxon>Bacillariophyta</taxon>
        <taxon>Coscinodiscophyceae</taxon>
        <taxon>Chaetocerotophycidae</taxon>
        <taxon>Chaetocerotales</taxon>
        <taxon>Chaetocerotaceae</taxon>
        <taxon>Chaetoceros</taxon>
    </lineage>
</organism>
<keyword evidence="9" id="KW-1185">Reference proteome</keyword>
<feature type="transmembrane region" description="Helical" evidence="6">
    <location>
        <begin position="180"/>
        <end position="202"/>
    </location>
</feature>
<dbReference type="Pfam" id="PF03798">
    <property type="entry name" value="TRAM_LAG1_CLN8"/>
    <property type="match status" value="1"/>
</dbReference>
<dbReference type="GO" id="GO:0055088">
    <property type="term" value="P:lipid homeostasis"/>
    <property type="evidence" value="ECO:0007669"/>
    <property type="project" value="TreeGrafter"/>
</dbReference>